<sequence length="82" mass="9585">MDWEYHGDFRYHISSTGDSSVRHGPCEICGKHAAEVYFQVEEMHYRITLASGKIREGYTRYGCKSYFGHYDCLVKARREKAV</sequence>
<evidence type="ECO:0000313" key="1">
    <source>
        <dbReference type="EMBL" id="GAV21587.1"/>
    </source>
</evidence>
<protein>
    <submittedName>
        <fullName evidence="1">Uncharacterized protein</fullName>
    </submittedName>
</protein>
<dbReference type="RefSeq" id="WP_075858039.1">
    <property type="nucleotide sequence ID" value="NZ_BDJK01000003.1"/>
</dbReference>
<dbReference type="Proteomes" id="UP000187485">
    <property type="component" value="Unassembled WGS sequence"/>
</dbReference>
<comment type="caution">
    <text evidence="1">The sequence shown here is derived from an EMBL/GenBank/DDBJ whole genome shotgun (WGS) entry which is preliminary data.</text>
</comment>
<dbReference type="OrthoDB" id="8999967at2"/>
<dbReference type="STRING" id="870242.cpu_00970"/>
<name>A0A1L8CRR1_9THEO</name>
<organism evidence="1 2">
    <name type="scientific">Carboxydothermus pertinax</name>
    <dbReference type="NCBI Taxonomy" id="870242"/>
    <lineage>
        <taxon>Bacteria</taxon>
        <taxon>Bacillati</taxon>
        <taxon>Bacillota</taxon>
        <taxon>Clostridia</taxon>
        <taxon>Thermoanaerobacterales</taxon>
        <taxon>Thermoanaerobacteraceae</taxon>
        <taxon>Carboxydothermus</taxon>
    </lineage>
</organism>
<evidence type="ECO:0000313" key="2">
    <source>
        <dbReference type="Proteomes" id="UP000187485"/>
    </source>
</evidence>
<gene>
    <name evidence="1" type="ORF">cpu_00970</name>
</gene>
<proteinExistence type="predicted"/>
<reference evidence="2" key="1">
    <citation type="submission" date="2016-12" db="EMBL/GenBank/DDBJ databases">
        <title>Draft Genome Sequences od Carboxydothermus pertinax and islandicus, Hydrogenogenic Carboxydotrophic Bacteria.</title>
        <authorList>
            <person name="Fukuyama Y."/>
            <person name="Ohmae K."/>
            <person name="Yoneda Y."/>
            <person name="Yoshida T."/>
            <person name="Sako Y."/>
        </authorList>
    </citation>
    <scope>NUCLEOTIDE SEQUENCE [LARGE SCALE GENOMIC DNA]</scope>
    <source>
        <strain evidence="2">Ug1</strain>
    </source>
</reference>
<dbReference type="EMBL" id="BDJK01000003">
    <property type="protein sequence ID" value="GAV21587.1"/>
    <property type="molecule type" value="Genomic_DNA"/>
</dbReference>
<dbReference type="AlphaFoldDB" id="A0A1L8CRR1"/>
<accession>A0A1L8CRR1</accession>
<keyword evidence="2" id="KW-1185">Reference proteome</keyword>